<dbReference type="Proteomes" id="UP001054252">
    <property type="component" value="Unassembled WGS sequence"/>
</dbReference>
<name>A0AAV5L9K9_9ROSI</name>
<proteinExistence type="predicted"/>
<organism evidence="1 2">
    <name type="scientific">Rubroshorea leprosula</name>
    <dbReference type="NCBI Taxonomy" id="152421"/>
    <lineage>
        <taxon>Eukaryota</taxon>
        <taxon>Viridiplantae</taxon>
        <taxon>Streptophyta</taxon>
        <taxon>Embryophyta</taxon>
        <taxon>Tracheophyta</taxon>
        <taxon>Spermatophyta</taxon>
        <taxon>Magnoliopsida</taxon>
        <taxon>eudicotyledons</taxon>
        <taxon>Gunneridae</taxon>
        <taxon>Pentapetalae</taxon>
        <taxon>rosids</taxon>
        <taxon>malvids</taxon>
        <taxon>Malvales</taxon>
        <taxon>Dipterocarpaceae</taxon>
        <taxon>Rubroshorea</taxon>
    </lineage>
</organism>
<gene>
    <name evidence="1" type="ORF">SLEP1_g42371</name>
</gene>
<protein>
    <recommendedName>
        <fullName evidence="3">Maturase K</fullName>
    </recommendedName>
</protein>
<evidence type="ECO:0008006" key="3">
    <source>
        <dbReference type="Google" id="ProtNLM"/>
    </source>
</evidence>
<sequence length="185" mass="22311">MCHAPKLEFEVRQMLCTREKVPQMHKARNLSYCTLIPPKSEDQIFKIFFHIIKSPIHSSLQDHDLFLKIYINLEMASFLTRHFPWFPRPQFRFLKWWTKKNYEINSISKIWSALIKLIACQQVQSRKTDTVRERNRRLLYRSWPMFKPPTGRQQELLVYNPHYQGYRNEPVLTGTYRHVPTCASV</sequence>
<accession>A0AAV5L9K9</accession>
<evidence type="ECO:0000313" key="2">
    <source>
        <dbReference type="Proteomes" id="UP001054252"/>
    </source>
</evidence>
<evidence type="ECO:0000313" key="1">
    <source>
        <dbReference type="EMBL" id="GKV33934.1"/>
    </source>
</evidence>
<comment type="caution">
    <text evidence="1">The sequence shown here is derived from an EMBL/GenBank/DDBJ whole genome shotgun (WGS) entry which is preliminary data.</text>
</comment>
<dbReference type="AlphaFoldDB" id="A0AAV5L9K9"/>
<reference evidence="1 2" key="1">
    <citation type="journal article" date="2021" name="Commun. Biol.">
        <title>The genome of Shorea leprosula (Dipterocarpaceae) highlights the ecological relevance of drought in aseasonal tropical rainforests.</title>
        <authorList>
            <person name="Ng K.K.S."/>
            <person name="Kobayashi M.J."/>
            <person name="Fawcett J.A."/>
            <person name="Hatakeyama M."/>
            <person name="Paape T."/>
            <person name="Ng C.H."/>
            <person name="Ang C.C."/>
            <person name="Tnah L.H."/>
            <person name="Lee C.T."/>
            <person name="Nishiyama T."/>
            <person name="Sese J."/>
            <person name="O'Brien M.J."/>
            <person name="Copetti D."/>
            <person name="Mohd Noor M.I."/>
            <person name="Ong R.C."/>
            <person name="Putra M."/>
            <person name="Sireger I.Z."/>
            <person name="Indrioko S."/>
            <person name="Kosugi Y."/>
            <person name="Izuno A."/>
            <person name="Isagi Y."/>
            <person name="Lee S.L."/>
            <person name="Shimizu K.K."/>
        </authorList>
    </citation>
    <scope>NUCLEOTIDE SEQUENCE [LARGE SCALE GENOMIC DNA]</scope>
    <source>
        <strain evidence="1">214</strain>
    </source>
</reference>
<dbReference type="EMBL" id="BPVZ01000103">
    <property type="protein sequence ID" value="GKV33934.1"/>
    <property type="molecule type" value="Genomic_DNA"/>
</dbReference>
<keyword evidence="2" id="KW-1185">Reference proteome</keyword>